<dbReference type="PANTHER" id="PTHR43586:SF4">
    <property type="entry name" value="ISOPENICILLIN N EPIMERASE"/>
    <property type="match status" value="1"/>
</dbReference>
<reference evidence="7" key="1">
    <citation type="submission" date="2020-10" db="EMBL/GenBank/DDBJ databases">
        <authorList>
            <person name="Gilroy R."/>
        </authorList>
    </citation>
    <scope>NUCLEOTIDE SEQUENCE</scope>
    <source>
        <strain evidence="7">ChiGjej2B2-16831</strain>
    </source>
</reference>
<dbReference type="InterPro" id="IPR015422">
    <property type="entry name" value="PyrdxlP-dep_Trfase_small"/>
</dbReference>
<dbReference type="Gene3D" id="3.40.640.10">
    <property type="entry name" value="Type I PLP-dependent aspartate aminotransferase-like (Major domain)"/>
    <property type="match status" value="1"/>
</dbReference>
<dbReference type="InterPro" id="IPR000192">
    <property type="entry name" value="Aminotrans_V_dom"/>
</dbReference>
<evidence type="ECO:0000259" key="6">
    <source>
        <dbReference type="Pfam" id="PF00266"/>
    </source>
</evidence>
<dbReference type="InterPro" id="IPR015424">
    <property type="entry name" value="PyrdxlP-dep_Trfase"/>
</dbReference>
<comment type="similarity">
    <text evidence="2">Belongs to the class-V pyridoxal-phosphate-dependent aminotransferase family. Csd subfamily.</text>
</comment>
<dbReference type="PIRSF" id="PIRSF005572">
    <property type="entry name" value="NifS"/>
    <property type="match status" value="1"/>
</dbReference>
<evidence type="ECO:0000256" key="3">
    <source>
        <dbReference type="ARBA" id="ARBA00012239"/>
    </source>
</evidence>
<keyword evidence="7" id="KW-0032">Aminotransferase</keyword>
<comment type="catalytic activity">
    <reaction evidence="5">
        <text>(sulfur carrier)-H + L-cysteine = (sulfur carrier)-SH + L-alanine</text>
        <dbReference type="Rhea" id="RHEA:43892"/>
        <dbReference type="Rhea" id="RHEA-COMP:14737"/>
        <dbReference type="Rhea" id="RHEA-COMP:14739"/>
        <dbReference type="ChEBI" id="CHEBI:29917"/>
        <dbReference type="ChEBI" id="CHEBI:35235"/>
        <dbReference type="ChEBI" id="CHEBI:57972"/>
        <dbReference type="ChEBI" id="CHEBI:64428"/>
        <dbReference type="EC" id="2.8.1.7"/>
    </reaction>
</comment>
<evidence type="ECO:0000256" key="1">
    <source>
        <dbReference type="ARBA" id="ARBA00001933"/>
    </source>
</evidence>
<sequence>MSENRVVYLDHAATSGTKAPGVAQAVREYLDGLAVNVNRSTYARSSDVAMRVLRCRELLAARMRFPHPATHVVFTPGQTAGLNMVLKGLLHTGGRVLVSSMEHNAVMRPLRQLERLCGVTVDRVACAPDGTLRAEDILPFLHADTRLAVFTHASNVCGTLLPVERIGALLHERGVPFVLDAAQTAGHVPIDFEALHLAALAVPGHKGLLGPAGVGALLLEPAFAARLEPLICGGTGSASDSEEQPPYMPDRFESGTLNLPGILGLLAAMEFLTDGRIAALEQEERRLTARLLDGLRQNKRVRLAGLPAEAGRVGVVSVDCLTADNAEVAFRLEAEHGVCTRCGLHCAPGAHRTLGTFPQGTIRFSIGYGTTESDIDAAVAALESAVSAG</sequence>
<comment type="cofactor">
    <cofactor evidence="1">
        <name>pyridoxal 5'-phosphate</name>
        <dbReference type="ChEBI" id="CHEBI:597326"/>
    </cofactor>
</comment>
<dbReference type="EC" id="2.8.1.7" evidence="3"/>
<dbReference type="SUPFAM" id="SSF53383">
    <property type="entry name" value="PLP-dependent transferases"/>
    <property type="match status" value="1"/>
</dbReference>
<dbReference type="PANTHER" id="PTHR43586">
    <property type="entry name" value="CYSTEINE DESULFURASE"/>
    <property type="match status" value="1"/>
</dbReference>
<comment type="caution">
    <text evidence="7">The sequence shown here is derived from an EMBL/GenBank/DDBJ whole genome shotgun (WGS) entry which is preliminary data.</text>
</comment>
<dbReference type="NCBIfam" id="TIGR01977">
    <property type="entry name" value="am_tr_V_EF2568"/>
    <property type="match status" value="1"/>
</dbReference>
<dbReference type="InterPro" id="IPR015421">
    <property type="entry name" value="PyrdxlP-dep_Trfase_major"/>
</dbReference>
<dbReference type="InterPro" id="IPR016454">
    <property type="entry name" value="Cysteine_dSase"/>
</dbReference>
<dbReference type="Gene3D" id="3.90.1150.10">
    <property type="entry name" value="Aspartate Aminotransferase, domain 1"/>
    <property type="match status" value="1"/>
</dbReference>
<dbReference type="EMBL" id="DVNZ01000200">
    <property type="protein sequence ID" value="HIU94759.1"/>
    <property type="molecule type" value="Genomic_DNA"/>
</dbReference>
<dbReference type="GO" id="GO:0031071">
    <property type="term" value="F:cysteine desulfurase activity"/>
    <property type="evidence" value="ECO:0007669"/>
    <property type="project" value="UniProtKB-EC"/>
</dbReference>
<dbReference type="Proteomes" id="UP000824128">
    <property type="component" value="Unassembled WGS sequence"/>
</dbReference>
<reference evidence="7" key="2">
    <citation type="journal article" date="2021" name="PeerJ">
        <title>Extensive microbial diversity within the chicken gut microbiome revealed by metagenomics and culture.</title>
        <authorList>
            <person name="Gilroy R."/>
            <person name="Ravi A."/>
            <person name="Getino M."/>
            <person name="Pursley I."/>
            <person name="Horton D.L."/>
            <person name="Alikhan N.F."/>
            <person name="Baker D."/>
            <person name="Gharbi K."/>
            <person name="Hall N."/>
            <person name="Watson M."/>
            <person name="Adriaenssens E.M."/>
            <person name="Foster-Nyarko E."/>
            <person name="Jarju S."/>
            <person name="Secka A."/>
            <person name="Antonio M."/>
            <person name="Oren A."/>
            <person name="Chaudhuri R.R."/>
            <person name="La Ragione R."/>
            <person name="Hildebrand F."/>
            <person name="Pallen M.J."/>
        </authorList>
    </citation>
    <scope>NUCLEOTIDE SEQUENCE</scope>
    <source>
        <strain evidence="7">ChiGjej2B2-16831</strain>
    </source>
</reference>
<dbReference type="InterPro" id="IPR010969">
    <property type="entry name" value="Cys_dSase-rel_unknwn_funct"/>
</dbReference>
<dbReference type="GO" id="GO:0008483">
    <property type="term" value="F:transaminase activity"/>
    <property type="evidence" value="ECO:0007669"/>
    <property type="project" value="UniProtKB-KW"/>
</dbReference>
<feature type="domain" description="Aminotransferase class V" evidence="6">
    <location>
        <begin position="7"/>
        <end position="377"/>
    </location>
</feature>
<evidence type="ECO:0000256" key="4">
    <source>
        <dbReference type="ARBA" id="ARBA00022898"/>
    </source>
</evidence>
<evidence type="ECO:0000256" key="5">
    <source>
        <dbReference type="ARBA" id="ARBA00050776"/>
    </source>
</evidence>
<dbReference type="AlphaFoldDB" id="A0A9D1N4T8"/>
<protein>
    <recommendedName>
        <fullName evidence="3">cysteine desulfurase</fullName>
        <ecNumber evidence="3">2.8.1.7</ecNumber>
    </recommendedName>
</protein>
<keyword evidence="7" id="KW-0808">Transferase</keyword>
<evidence type="ECO:0000313" key="8">
    <source>
        <dbReference type="Proteomes" id="UP000824128"/>
    </source>
</evidence>
<gene>
    <name evidence="7" type="ORF">IAD24_06320</name>
</gene>
<evidence type="ECO:0000313" key="7">
    <source>
        <dbReference type="EMBL" id="HIU94759.1"/>
    </source>
</evidence>
<name>A0A9D1N4T8_9FIRM</name>
<keyword evidence="4" id="KW-0663">Pyridoxal phosphate</keyword>
<organism evidence="7 8">
    <name type="scientific">Candidatus Aphodomorpha intestinavium</name>
    <dbReference type="NCBI Taxonomy" id="2840672"/>
    <lineage>
        <taxon>Bacteria</taxon>
        <taxon>Bacillati</taxon>
        <taxon>Bacillota</taxon>
        <taxon>Clostridia</taxon>
        <taxon>Eubacteriales</taxon>
        <taxon>Candidatus Aphodomorpha</taxon>
    </lineage>
</organism>
<evidence type="ECO:0000256" key="2">
    <source>
        <dbReference type="ARBA" id="ARBA00010447"/>
    </source>
</evidence>
<dbReference type="Pfam" id="PF00266">
    <property type="entry name" value="Aminotran_5"/>
    <property type="match status" value="1"/>
</dbReference>
<accession>A0A9D1N4T8</accession>
<proteinExistence type="inferred from homology"/>